<evidence type="ECO:0000256" key="2">
    <source>
        <dbReference type="ARBA" id="ARBA00022692"/>
    </source>
</evidence>
<keyword evidence="2 10" id="KW-0812">Transmembrane</keyword>
<proteinExistence type="predicted"/>
<comment type="caution">
    <text evidence="11">The sequence shown here is derived from an EMBL/GenBank/DDBJ whole genome shotgun (WGS) entry which is preliminary data.</text>
</comment>
<sequence>MHSYFDRCAGEPFEPLQALKDRRERQPSWGAASEEVTQIPIIYDSSYTAKRSVANWEMLEPSSESMSAGQDGSFENIFLLIGCFNAPPYEKNRLLMLEEEIKKTEACQKWNERRPFYRPSEEALCRLNKAFWRALKDIHQIMISDMKKYNKHNDFYTIWIHNQCLCFKLFHHGGPSRHSEHGDHPGGGHRGGVRQLDHRTLRGLSDVPLEAVSTTMILAIIILATIIGNVLVITSVFPYRPSLQNMFIVSLAVSNVTVAVLVMPLNVACTPHVPVEVRLPSLKDVAHVRRPVLHDLHPAPLRHRPGQVLGDSRSHQLRQQEDSEEGARHDCRRLGGQHDHLCPTPHRMERLARGLH</sequence>
<reference evidence="11 12" key="1">
    <citation type="submission" date="2021-06" db="EMBL/GenBank/DDBJ databases">
        <title>Caerostris extrusa draft genome.</title>
        <authorList>
            <person name="Kono N."/>
            <person name="Arakawa K."/>
        </authorList>
    </citation>
    <scope>NUCLEOTIDE SEQUENCE [LARGE SCALE GENOMIC DNA]</scope>
</reference>
<keyword evidence="5 10" id="KW-0472">Membrane</keyword>
<keyword evidence="3 10" id="KW-1133">Transmembrane helix</keyword>
<dbReference type="SUPFAM" id="SSF81321">
    <property type="entry name" value="Family A G protein-coupled receptor-like"/>
    <property type="match status" value="1"/>
</dbReference>
<keyword evidence="7" id="KW-0325">Glycoprotein</keyword>
<accession>A0AAV4XQ33</accession>
<protein>
    <submittedName>
        <fullName evidence="11">Uncharacterized protein</fullName>
    </submittedName>
</protein>
<keyword evidence="4" id="KW-0297">G-protein coupled receptor</keyword>
<dbReference type="EMBL" id="BPLR01000614">
    <property type="protein sequence ID" value="GIY96076.1"/>
    <property type="molecule type" value="Genomic_DNA"/>
</dbReference>
<evidence type="ECO:0000313" key="11">
    <source>
        <dbReference type="EMBL" id="GIY96076.1"/>
    </source>
</evidence>
<evidence type="ECO:0000256" key="8">
    <source>
        <dbReference type="ARBA" id="ARBA00023224"/>
    </source>
</evidence>
<feature type="transmembrane region" description="Helical" evidence="10">
    <location>
        <begin position="246"/>
        <end position="265"/>
    </location>
</feature>
<evidence type="ECO:0000256" key="6">
    <source>
        <dbReference type="ARBA" id="ARBA00023170"/>
    </source>
</evidence>
<dbReference type="PANTHER" id="PTHR24248">
    <property type="entry name" value="ADRENERGIC RECEPTOR-RELATED G-PROTEIN COUPLED RECEPTOR"/>
    <property type="match status" value="1"/>
</dbReference>
<feature type="compositionally biased region" description="Basic and acidic residues" evidence="9">
    <location>
        <begin position="312"/>
        <end position="329"/>
    </location>
</feature>
<evidence type="ECO:0000256" key="5">
    <source>
        <dbReference type="ARBA" id="ARBA00023136"/>
    </source>
</evidence>
<dbReference type="PRINTS" id="PR00237">
    <property type="entry name" value="GPCRRHODOPSN"/>
</dbReference>
<evidence type="ECO:0000256" key="4">
    <source>
        <dbReference type="ARBA" id="ARBA00023040"/>
    </source>
</evidence>
<comment type="subcellular location">
    <subcellularLocation>
        <location evidence="1">Membrane</location>
        <topology evidence="1">Multi-pass membrane protein</topology>
    </subcellularLocation>
</comment>
<name>A0AAV4XQ33_CAEEX</name>
<feature type="transmembrane region" description="Helical" evidence="10">
    <location>
        <begin position="216"/>
        <end position="239"/>
    </location>
</feature>
<feature type="region of interest" description="Disordered" evidence="9">
    <location>
        <begin position="302"/>
        <end position="329"/>
    </location>
</feature>
<organism evidence="11 12">
    <name type="scientific">Caerostris extrusa</name>
    <name type="common">Bark spider</name>
    <name type="synonym">Caerostris bankana</name>
    <dbReference type="NCBI Taxonomy" id="172846"/>
    <lineage>
        <taxon>Eukaryota</taxon>
        <taxon>Metazoa</taxon>
        <taxon>Ecdysozoa</taxon>
        <taxon>Arthropoda</taxon>
        <taxon>Chelicerata</taxon>
        <taxon>Arachnida</taxon>
        <taxon>Araneae</taxon>
        <taxon>Araneomorphae</taxon>
        <taxon>Entelegynae</taxon>
        <taxon>Araneoidea</taxon>
        <taxon>Araneidae</taxon>
        <taxon>Caerostris</taxon>
    </lineage>
</organism>
<dbReference type="PANTHER" id="PTHR24248:SF174">
    <property type="entry name" value="TYRAMINE_OCTOPAMINE RECEPTOR"/>
    <property type="match status" value="1"/>
</dbReference>
<gene>
    <name evidence="11" type="ORF">CEXT_339681</name>
</gene>
<dbReference type="GO" id="GO:0005886">
    <property type="term" value="C:plasma membrane"/>
    <property type="evidence" value="ECO:0007669"/>
    <property type="project" value="TreeGrafter"/>
</dbReference>
<evidence type="ECO:0000256" key="7">
    <source>
        <dbReference type="ARBA" id="ARBA00023180"/>
    </source>
</evidence>
<keyword evidence="12" id="KW-1185">Reference proteome</keyword>
<dbReference type="GO" id="GO:0004930">
    <property type="term" value="F:G protein-coupled receptor activity"/>
    <property type="evidence" value="ECO:0007669"/>
    <property type="project" value="UniProtKB-KW"/>
</dbReference>
<dbReference type="Gene3D" id="1.20.1070.10">
    <property type="entry name" value="Rhodopsin 7-helix transmembrane proteins"/>
    <property type="match status" value="1"/>
</dbReference>
<dbReference type="AlphaFoldDB" id="A0AAV4XQ33"/>
<evidence type="ECO:0000256" key="3">
    <source>
        <dbReference type="ARBA" id="ARBA00022989"/>
    </source>
</evidence>
<dbReference type="Proteomes" id="UP001054945">
    <property type="component" value="Unassembled WGS sequence"/>
</dbReference>
<dbReference type="InterPro" id="IPR000276">
    <property type="entry name" value="GPCR_Rhodpsn"/>
</dbReference>
<keyword evidence="8" id="KW-0807">Transducer</keyword>
<evidence type="ECO:0000256" key="9">
    <source>
        <dbReference type="SAM" id="MobiDB-lite"/>
    </source>
</evidence>
<evidence type="ECO:0000313" key="12">
    <source>
        <dbReference type="Proteomes" id="UP001054945"/>
    </source>
</evidence>
<evidence type="ECO:0000256" key="10">
    <source>
        <dbReference type="SAM" id="Phobius"/>
    </source>
</evidence>
<evidence type="ECO:0000256" key="1">
    <source>
        <dbReference type="ARBA" id="ARBA00004141"/>
    </source>
</evidence>
<keyword evidence="6" id="KW-0675">Receptor</keyword>